<proteinExistence type="predicted"/>
<evidence type="ECO:0000313" key="3">
    <source>
        <dbReference type="Proteomes" id="UP000240739"/>
    </source>
</evidence>
<dbReference type="InterPro" id="IPR001296">
    <property type="entry name" value="Glyco_trans_1"/>
</dbReference>
<dbReference type="SUPFAM" id="SSF53756">
    <property type="entry name" value="UDP-Glycosyltransferase/glycogen phosphorylase"/>
    <property type="match status" value="1"/>
</dbReference>
<dbReference type="EMBL" id="PYYB01000001">
    <property type="protein sequence ID" value="PTL59120.1"/>
    <property type="molecule type" value="Genomic_DNA"/>
</dbReference>
<protein>
    <submittedName>
        <fullName evidence="2">Glycosyl transferase family 1</fullName>
    </submittedName>
</protein>
<dbReference type="GO" id="GO:0016757">
    <property type="term" value="F:glycosyltransferase activity"/>
    <property type="evidence" value="ECO:0007669"/>
    <property type="project" value="InterPro"/>
</dbReference>
<evidence type="ECO:0000259" key="1">
    <source>
        <dbReference type="Pfam" id="PF00534"/>
    </source>
</evidence>
<dbReference type="Pfam" id="PF00534">
    <property type="entry name" value="Glycos_transf_1"/>
    <property type="match status" value="1"/>
</dbReference>
<sequence>MEPRAYFVCPDTDVPSGGVRVVYRAVDHCNDAGIPAVVVHDQPGFACTWFEHATPVVCAAQAAPVPGRDLLVVPEVYGPRLGEIAPGVRKVVFNQNAYNTFHGYDHVTAPGTTAYDHPEVAGAVCVSDDNAAYLRYAFPHLDVRRITYQLDPALWFVEETGAPRPRRLTYMPRKHADQAGQVLNILSQRGALRDVEVVPLHGMNEREVAAAQRSSLVFLSFGYPEGCPFPPKEAMAAGCLVVGYHGMGGRDYFTHEHGYPVPQGDIVAFARQVEEVLDAHRADPAGLEARARTASAAIRARYTPDAERRSILEAFGRHLPGAAAPGVPLVTVA</sequence>
<organism evidence="2 3">
    <name type="scientific">Paraconexibacter algicola</name>
    <dbReference type="NCBI Taxonomy" id="2133960"/>
    <lineage>
        <taxon>Bacteria</taxon>
        <taxon>Bacillati</taxon>
        <taxon>Actinomycetota</taxon>
        <taxon>Thermoleophilia</taxon>
        <taxon>Solirubrobacterales</taxon>
        <taxon>Paraconexibacteraceae</taxon>
        <taxon>Paraconexibacter</taxon>
    </lineage>
</organism>
<feature type="domain" description="Glycosyl transferase family 1" evidence="1">
    <location>
        <begin position="202"/>
        <end position="280"/>
    </location>
</feature>
<dbReference type="AlphaFoldDB" id="A0A2T4UIQ2"/>
<gene>
    <name evidence="2" type="ORF">C7Y72_05385</name>
</gene>
<dbReference type="Gene3D" id="3.40.50.2000">
    <property type="entry name" value="Glycogen Phosphorylase B"/>
    <property type="match status" value="1"/>
</dbReference>
<name>A0A2T4UIQ2_9ACTN</name>
<accession>A0A2T4UIQ2</accession>
<dbReference type="RefSeq" id="WP_107567556.1">
    <property type="nucleotide sequence ID" value="NZ_PYYB01000001.1"/>
</dbReference>
<keyword evidence="3" id="KW-1185">Reference proteome</keyword>
<keyword evidence="2" id="KW-0808">Transferase</keyword>
<evidence type="ECO:0000313" key="2">
    <source>
        <dbReference type="EMBL" id="PTL59120.1"/>
    </source>
</evidence>
<comment type="caution">
    <text evidence="2">The sequence shown here is derived from an EMBL/GenBank/DDBJ whole genome shotgun (WGS) entry which is preliminary data.</text>
</comment>
<dbReference type="Proteomes" id="UP000240739">
    <property type="component" value="Unassembled WGS sequence"/>
</dbReference>
<reference evidence="2 3" key="1">
    <citation type="submission" date="2018-03" db="EMBL/GenBank/DDBJ databases">
        <title>Aquarubrobacter algicola gen. nov., sp. nov., a novel actinobacterium isolated from shallow eutrophic lake during the end of cyanobacterial harmful algal blooms.</title>
        <authorList>
            <person name="Chun S.J."/>
        </authorList>
    </citation>
    <scope>NUCLEOTIDE SEQUENCE [LARGE SCALE GENOMIC DNA]</scope>
    <source>
        <strain evidence="2 3">Seoho-28</strain>
    </source>
</reference>
<dbReference type="OrthoDB" id="9801609at2"/>